<proteinExistence type="predicted"/>
<name>A0A455VIF2_9GAMM</name>
<gene>
    <name evidence="1" type="ORF">SSYIS1_19360</name>
</gene>
<accession>A0A455VIF2</accession>
<protein>
    <submittedName>
        <fullName evidence="1">Uncharacterized protein</fullName>
    </submittedName>
</protein>
<organism evidence="1 2">
    <name type="scientific">Serratia symbiotica</name>
    <dbReference type="NCBI Taxonomy" id="138074"/>
    <lineage>
        <taxon>Bacteria</taxon>
        <taxon>Pseudomonadati</taxon>
        <taxon>Pseudomonadota</taxon>
        <taxon>Gammaproteobacteria</taxon>
        <taxon>Enterobacterales</taxon>
        <taxon>Yersiniaceae</taxon>
        <taxon>Serratia</taxon>
    </lineage>
</organism>
<evidence type="ECO:0000313" key="2">
    <source>
        <dbReference type="Proteomes" id="UP000324392"/>
    </source>
</evidence>
<sequence length="46" mass="5311">MHPATVNNDVATAATFHLCAASQQKFIFIDKYHYLKCNIDTVHLRY</sequence>
<dbReference type="EMBL" id="AP019531">
    <property type="protein sequence ID" value="BBI92284.1"/>
    <property type="molecule type" value="Genomic_DNA"/>
</dbReference>
<evidence type="ECO:0000313" key="1">
    <source>
        <dbReference type="EMBL" id="BBI92284.1"/>
    </source>
</evidence>
<reference evidence="1 2" key="1">
    <citation type="submission" date="2019-03" db="EMBL/GenBank/DDBJ databases">
        <title>The genome sequence of Candidatus Serratia symbiotica strain IS.</title>
        <authorList>
            <person name="Nikoh N."/>
            <person name="Koga R."/>
            <person name="Oshima K."/>
            <person name="Hattori M."/>
            <person name="Fukatsu T."/>
        </authorList>
    </citation>
    <scope>NUCLEOTIDE SEQUENCE [LARGE SCALE GENOMIC DNA]</scope>
    <source>
        <strain evidence="1 2">IS</strain>
    </source>
</reference>
<dbReference type="Proteomes" id="UP000324392">
    <property type="component" value="Chromosome"/>
</dbReference>
<dbReference type="AlphaFoldDB" id="A0A455VIF2"/>